<name>A0ABW1PDL6_9PSEU</name>
<accession>A0ABW1PDL6</accession>
<protein>
    <recommendedName>
        <fullName evidence="3">Secreted protein</fullName>
    </recommendedName>
</protein>
<dbReference type="EMBL" id="JBHSQO010000034">
    <property type="protein sequence ID" value="MFC6092857.1"/>
    <property type="molecule type" value="Genomic_DNA"/>
</dbReference>
<sequence length="219" mass="22054">MATPGRIIVGSNKGSGGGGVALVAAVLVVLAGAGGAGGAALNSGAGGAGGVAPVTSVGVLKWDAKRSARGGDTEGAMRHLGVRIDKQALKQEPDCLENSFGEVRNFFARNPCTALDRLLLAVGDGAGNASVVSVAWVTFPGRNQARQFDRVIGSHGSGDVRPLSTALTGMAEVSFTAAHYWSEIRDTTIAIAEAEPAAGSVDPELLDALAEVAAQLPRP</sequence>
<evidence type="ECO:0000313" key="1">
    <source>
        <dbReference type="EMBL" id="MFC6092857.1"/>
    </source>
</evidence>
<comment type="caution">
    <text evidence="1">The sequence shown here is derived from an EMBL/GenBank/DDBJ whole genome shotgun (WGS) entry which is preliminary data.</text>
</comment>
<dbReference type="RefSeq" id="WP_380639482.1">
    <property type="nucleotide sequence ID" value="NZ_JBHSQO010000034.1"/>
</dbReference>
<evidence type="ECO:0000313" key="2">
    <source>
        <dbReference type="Proteomes" id="UP001596220"/>
    </source>
</evidence>
<proteinExistence type="predicted"/>
<dbReference type="Proteomes" id="UP001596220">
    <property type="component" value="Unassembled WGS sequence"/>
</dbReference>
<keyword evidence="2" id="KW-1185">Reference proteome</keyword>
<organism evidence="1 2">
    <name type="scientific">Saccharothrix lopnurensis</name>
    <dbReference type="NCBI Taxonomy" id="1670621"/>
    <lineage>
        <taxon>Bacteria</taxon>
        <taxon>Bacillati</taxon>
        <taxon>Actinomycetota</taxon>
        <taxon>Actinomycetes</taxon>
        <taxon>Pseudonocardiales</taxon>
        <taxon>Pseudonocardiaceae</taxon>
        <taxon>Saccharothrix</taxon>
    </lineage>
</organism>
<gene>
    <name evidence="1" type="ORF">ACFP3R_26595</name>
</gene>
<reference evidence="2" key="1">
    <citation type="journal article" date="2019" name="Int. J. Syst. Evol. Microbiol.">
        <title>The Global Catalogue of Microorganisms (GCM) 10K type strain sequencing project: providing services to taxonomists for standard genome sequencing and annotation.</title>
        <authorList>
            <consortium name="The Broad Institute Genomics Platform"/>
            <consortium name="The Broad Institute Genome Sequencing Center for Infectious Disease"/>
            <person name="Wu L."/>
            <person name="Ma J."/>
        </authorList>
    </citation>
    <scope>NUCLEOTIDE SEQUENCE [LARGE SCALE GENOMIC DNA]</scope>
    <source>
        <strain evidence="2">CGMCC 4.7246</strain>
    </source>
</reference>
<evidence type="ECO:0008006" key="3">
    <source>
        <dbReference type="Google" id="ProtNLM"/>
    </source>
</evidence>